<dbReference type="AlphaFoldDB" id="A0A2I0B999"/>
<dbReference type="Pfam" id="PF00628">
    <property type="entry name" value="PHD"/>
    <property type="match status" value="1"/>
</dbReference>
<keyword evidence="3" id="KW-0862">Zinc</keyword>
<dbReference type="InterPro" id="IPR058054">
    <property type="entry name" value="Znf_MS1-like"/>
</dbReference>
<evidence type="ECO:0000256" key="5">
    <source>
        <dbReference type="ARBA" id="ARBA00023163"/>
    </source>
</evidence>
<dbReference type="InterPro" id="IPR059080">
    <property type="entry name" value="WHD_PTC1"/>
</dbReference>
<keyword evidence="2 6" id="KW-0863">Zinc-finger</keyword>
<dbReference type="GO" id="GO:0008270">
    <property type="term" value="F:zinc ion binding"/>
    <property type="evidence" value="ECO:0007669"/>
    <property type="project" value="UniProtKB-KW"/>
</dbReference>
<dbReference type="InterPro" id="IPR019786">
    <property type="entry name" value="Zinc_finger_PHD-type_CS"/>
</dbReference>
<dbReference type="InterPro" id="IPR011011">
    <property type="entry name" value="Znf_FYVE_PHD"/>
</dbReference>
<dbReference type="OrthoDB" id="436852at2759"/>
<reference evidence="8 9" key="1">
    <citation type="journal article" date="2017" name="Nature">
        <title>The Apostasia genome and the evolution of orchids.</title>
        <authorList>
            <person name="Zhang G.Q."/>
            <person name="Liu K.W."/>
            <person name="Li Z."/>
            <person name="Lohaus R."/>
            <person name="Hsiao Y.Y."/>
            <person name="Niu S.C."/>
            <person name="Wang J.Y."/>
            <person name="Lin Y.C."/>
            <person name="Xu Q."/>
            <person name="Chen L.J."/>
            <person name="Yoshida K."/>
            <person name="Fujiwara S."/>
            <person name="Wang Z.W."/>
            <person name="Zhang Y.Q."/>
            <person name="Mitsuda N."/>
            <person name="Wang M."/>
            <person name="Liu G.H."/>
            <person name="Pecoraro L."/>
            <person name="Huang H.X."/>
            <person name="Xiao X.J."/>
            <person name="Lin M."/>
            <person name="Wu X.Y."/>
            <person name="Wu W.L."/>
            <person name="Chen Y.Y."/>
            <person name="Chang S.B."/>
            <person name="Sakamoto S."/>
            <person name="Ohme-Takagi M."/>
            <person name="Yagi M."/>
            <person name="Zeng S.J."/>
            <person name="Shen C.Y."/>
            <person name="Yeh C.M."/>
            <person name="Luo Y.B."/>
            <person name="Tsai W.C."/>
            <person name="Van de Peer Y."/>
            <person name="Liu Z.J."/>
        </authorList>
    </citation>
    <scope>NUCLEOTIDE SEQUENCE [LARGE SCALE GENOMIC DNA]</scope>
    <source>
        <strain evidence="9">cv. Shenzhen</strain>
        <tissue evidence="8">Stem</tissue>
    </source>
</reference>
<evidence type="ECO:0000259" key="7">
    <source>
        <dbReference type="PROSITE" id="PS50016"/>
    </source>
</evidence>
<feature type="domain" description="PHD-type" evidence="7">
    <location>
        <begin position="678"/>
        <end position="728"/>
    </location>
</feature>
<keyword evidence="4" id="KW-0805">Transcription regulation</keyword>
<evidence type="ECO:0000256" key="1">
    <source>
        <dbReference type="ARBA" id="ARBA00022723"/>
    </source>
</evidence>
<dbReference type="Proteomes" id="UP000236161">
    <property type="component" value="Unassembled WGS sequence"/>
</dbReference>
<evidence type="ECO:0000313" key="8">
    <source>
        <dbReference type="EMBL" id="PKA64370.1"/>
    </source>
</evidence>
<organism evidence="8 9">
    <name type="scientific">Apostasia shenzhenica</name>
    <dbReference type="NCBI Taxonomy" id="1088818"/>
    <lineage>
        <taxon>Eukaryota</taxon>
        <taxon>Viridiplantae</taxon>
        <taxon>Streptophyta</taxon>
        <taxon>Embryophyta</taxon>
        <taxon>Tracheophyta</taxon>
        <taxon>Spermatophyta</taxon>
        <taxon>Magnoliopsida</taxon>
        <taxon>Liliopsida</taxon>
        <taxon>Asparagales</taxon>
        <taxon>Orchidaceae</taxon>
        <taxon>Apostasioideae</taxon>
        <taxon>Apostasia</taxon>
    </lineage>
</organism>
<dbReference type="InterPro" id="IPR057765">
    <property type="entry name" value="MS1-like_ubiquitin"/>
</dbReference>
<keyword evidence="5" id="KW-0804">Transcription</keyword>
<evidence type="ECO:0000256" key="4">
    <source>
        <dbReference type="ARBA" id="ARBA00023015"/>
    </source>
</evidence>
<evidence type="ECO:0000313" key="9">
    <source>
        <dbReference type="Proteomes" id="UP000236161"/>
    </source>
</evidence>
<name>A0A2I0B999_9ASPA</name>
<dbReference type="InterPro" id="IPR013083">
    <property type="entry name" value="Znf_RING/FYVE/PHD"/>
</dbReference>
<dbReference type="PANTHER" id="PTHR46201:SF1">
    <property type="entry name" value="PHD FINGER PROTEIN MALE STERILITY 1"/>
    <property type="match status" value="1"/>
</dbReference>
<dbReference type="PANTHER" id="PTHR46201">
    <property type="entry name" value="PHD FINGER PROTEIN MALE MEIOCYTE DEATH 1-RELATED"/>
    <property type="match status" value="1"/>
</dbReference>
<evidence type="ECO:0000256" key="3">
    <source>
        <dbReference type="ARBA" id="ARBA00022833"/>
    </source>
</evidence>
<dbReference type="SUPFAM" id="SSF57903">
    <property type="entry name" value="FYVE/PHD zinc finger"/>
    <property type="match status" value="1"/>
</dbReference>
<proteinExistence type="predicted"/>
<keyword evidence="9" id="KW-1185">Reference proteome</keyword>
<evidence type="ECO:0000256" key="2">
    <source>
        <dbReference type="ARBA" id="ARBA00022771"/>
    </source>
</evidence>
<dbReference type="PROSITE" id="PS50016">
    <property type="entry name" value="ZF_PHD_2"/>
    <property type="match status" value="1"/>
</dbReference>
<dbReference type="InterPro" id="IPR019787">
    <property type="entry name" value="Znf_PHD-finger"/>
</dbReference>
<dbReference type="PROSITE" id="PS01359">
    <property type="entry name" value="ZF_PHD_1"/>
    <property type="match status" value="1"/>
</dbReference>
<evidence type="ECO:0000256" key="6">
    <source>
        <dbReference type="PROSITE-ProRule" id="PRU00146"/>
    </source>
</evidence>
<accession>A0A2I0B999</accession>
<keyword evidence="1" id="KW-0479">Metal-binding</keyword>
<dbReference type="Pfam" id="PF25565">
    <property type="entry name" value="Ubiquitin_At1g33420"/>
    <property type="match status" value="1"/>
</dbReference>
<sequence>MGLGSSKKRKRGERIFRLESFCRPEGSPALFQGSSFQENMRALLGFGEHEVVLDVEGFKCWSFLLELRQSPPADLKLLVLEEMVEASQHRHYPNHFVGWGQQMICSRRFHIVLPSKDMISTERLTIEVNGKGSEKSALGSNLDVDHLESHLMHGILHSNGLGHLICVNGIEGGSQFISGRQIMDLWDQICTALQVRYLLQDAAILLEDLSKWRRIVYSQENLSFWTAQRQKVCLQLNLVAICVDDWMAEGVPVIPVMLCMAKWPGIFLQFCVCYRMLLSFCQFMMVLRRKVSLIDVARKGLMELRLIHGLAYGESWFGRWGYRFGNGSFGITQQMHQRSLEALQSFPLCLLIPPFYYSSFSAARDLPSAIAVKYQAISTQLLLTFGDLFRFMMELNAHLPVHGSSLTMMDFRCIVAEASCRWSMKRVEMAAHVVVQALKRSECRWVTRQEVRDIARTFIGDTGLLDFVLKSLGNHVVGNYIVRRMVNPVTKVLEYCLQDISSIFPTSLSGTSPWSPKSRFQLTGPQLMKDMFYLYHHILTRLNQIPATNSTILGGLPVALNIVLDTKHLVKDYSFGFFQLKDQHYIYLNCTLRLQDCSLRELHQSEMIGIPSSSTVVELKREVETYYKSTYLGLKNFVAEEVLLENEGGCLMVNGSVVSVDEDAGEVVMVEWGNGDEVVNCSCGAKAEDGERMVNCDICEVWLHSRCVKIPDGEELPGVFLCNNCEKEVTSLPFLQY</sequence>
<dbReference type="STRING" id="1088818.A0A2I0B999"/>
<dbReference type="SMART" id="SM00249">
    <property type="entry name" value="PHD"/>
    <property type="match status" value="1"/>
</dbReference>
<dbReference type="Pfam" id="PF25874">
    <property type="entry name" value="WHD_plant_repro"/>
    <property type="match status" value="1"/>
</dbReference>
<gene>
    <name evidence="8" type="primary">MS1</name>
    <name evidence="8" type="ORF">AXF42_Ash009592</name>
</gene>
<dbReference type="CDD" id="cd15556">
    <property type="entry name" value="PHD_MMD1_like"/>
    <property type="match status" value="1"/>
</dbReference>
<dbReference type="Gene3D" id="3.30.40.10">
    <property type="entry name" value="Zinc/RING finger domain, C3HC4 (zinc finger)"/>
    <property type="match status" value="1"/>
</dbReference>
<dbReference type="EMBL" id="KZ451905">
    <property type="protein sequence ID" value="PKA64370.1"/>
    <property type="molecule type" value="Genomic_DNA"/>
</dbReference>
<protein>
    <submittedName>
        <fullName evidence="8">PHD finger protein MALE STERILITY 1</fullName>
    </submittedName>
</protein>
<dbReference type="InterPro" id="IPR001965">
    <property type="entry name" value="Znf_PHD"/>
</dbReference>